<dbReference type="AlphaFoldDB" id="A0A6L5X322"/>
<organism evidence="3 4">
    <name type="scientific">Porcincola intestinalis</name>
    <dbReference type="NCBI Taxonomy" id="2606632"/>
    <lineage>
        <taxon>Bacteria</taxon>
        <taxon>Bacillati</taxon>
        <taxon>Bacillota</taxon>
        <taxon>Clostridia</taxon>
        <taxon>Lachnospirales</taxon>
        <taxon>Lachnospiraceae</taxon>
        <taxon>Porcincola</taxon>
    </lineage>
</organism>
<feature type="region of interest" description="Disordered" evidence="1">
    <location>
        <begin position="1"/>
        <end position="22"/>
    </location>
</feature>
<evidence type="ECO:0000256" key="2">
    <source>
        <dbReference type="SAM" id="Phobius"/>
    </source>
</evidence>
<accession>A0A6L5X322</accession>
<keyword evidence="2" id="KW-1133">Transmembrane helix</keyword>
<protein>
    <recommendedName>
        <fullName evidence="5">SGNH/GDSL hydrolase family protein</fullName>
    </recommendedName>
</protein>
<evidence type="ECO:0008006" key="5">
    <source>
        <dbReference type="Google" id="ProtNLM"/>
    </source>
</evidence>
<proteinExistence type="predicted"/>
<gene>
    <name evidence="3" type="ORF">FYJ35_01480</name>
</gene>
<dbReference type="Proteomes" id="UP000481852">
    <property type="component" value="Unassembled WGS sequence"/>
</dbReference>
<name>A0A6L5X322_9FIRM</name>
<evidence type="ECO:0000256" key="1">
    <source>
        <dbReference type="SAM" id="MobiDB-lite"/>
    </source>
</evidence>
<feature type="compositionally biased region" description="Basic residues" evidence="1">
    <location>
        <begin position="1"/>
        <end position="17"/>
    </location>
</feature>
<feature type="region of interest" description="Disordered" evidence="1">
    <location>
        <begin position="377"/>
        <end position="415"/>
    </location>
</feature>
<keyword evidence="2" id="KW-0472">Membrane</keyword>
<sequence length="415" mass="48225">MNIRHSKQNRRKKKQRKERWEPQTRLGKAGCLIALNIVWILFFSFILTQPSILKAELREVQGETNYDTIVVGDSHGETAVDPAVLDEELGTTSYNCSRRIMPVKDIYYLMREVCYHNQPKTILYEIDPTYWRIPGISLGNDTSIFFAGSDPKNRLDYFFKEMLTQPFPNFIADYRLAPRNASQIPGAAYVRLRPSYWHHGEETIPMIMKALYLGANYEYRGRGFRYGHSYSLHMDTLYKPVKFKVGKIVPENVEYFHKMAEFCRSKGIRLVCFYSALPPYRLLRENENAANKYYTDLCKKEGVEFYDMNYLKKEYLDRTDMDYVDLDGHMMGSLGDRQTRVLAKILSSDDPSSMFVDSYDVVLKNLPKDEATSGSALLKEARRYTKKKQKETERALDLPEVTETSYADPAEADTL</sequence>
<feature type="transmembrane region" description="Helical" evidence="2">
    <location>
        <begin position="26"/>
        <end position="47"/>
    </location>
</feature>
<reference evidence="3 4" key="1">
    <citation type="submission" date="2019-08" db="EMBL/GenBank/DDBJ databases">
        <title>In-depth cultivation of the pig gut microbiome towards novel bacterial diversity and tailored functional studies.</title>
        <authorList>
            <person name="Wylensek D."/>
            <person name="Hitch T.C.A."/>
            <person name="Clavel T."/>
        </authorList>
    </citation>
    <scope>NUCLEOTIDE SEQUENCE [LARGE SCALE GENOMIC DNA]</scope>
    <source>
        <strain evidence="3 4">Oil+RF-744-WCA-WT-11</strain>
    </source>
</reference>
<keyword evidence="2" id="KW-0812">Transmembrane</keyword>
<evidence type="ECO:0000313" key="4">
    <source>
        <dbReference type="Proteomes" id="UP000481852"/>
    </source>
</evidence>
<comment type="caution">
    <text evidence="3">The sequence shown here is derived from an EMBL/GenBank/DDBJ whole genome shotgun (WGS) entry which is preliminary data.</text>
</comment>
<dbReference type="RefSeq" id="WP_154522098.1">
    <property type="nucleotide sequence ID" value="NZ_VULZ01000001.1"/>
</dbReference>
<evidence type="ECO:0000313" key="3">
    <source>
        <dbReference type="EMBL" id="MSS13728.1"/>
    </source>
</evidence>
<dbReference type="EMBL" id="VULZ01000001">
    <property type="protein sequence ID" value="MSS13728.1"/>
    <property type="molecule type" value="Genomic_DNA"/>
</dbReference>
<keyword evidence="4" id="KW-1185">Reference proteome</keyword>